<keyword evidence="9" id="KW-0175">Coiled coil</keyword>
<dbReference type="AlphaFoldDB" id="A0A538T0J7"/>
<keyword evidence="4" id="KW-0808">Transferase</keyword>
<dbReference type="SUPFAM" id="SSF55785">
    <property type="entry name" value="PYP-like sensor domain (PAS domain)"/>
    <property type="match status" value="1"/>
</dbReference>
<dbReference type="PROSITE" id="PS50109">
    <property type="entry name" value="HIS_KIN"/>
    <property type="match status" value="1"/>
</dbReference>
<dbReference type="GO" id="GO:0005524">
    <property type="term" value="F:ATP binding"/>
    <property type="evidence" value="ECO:0007669"/>
    <property type="project" value="UniProtKB-KW"/>
</dbReference>
<dbReference type="EMBL" id="VBOV01000177">
    <property type="protein sequence ID" value="TMQ57142.1"/>
    <property type="molecule type" value="Genomic_DNA"/>
</dbReference>
<dbReference type="EC" id="2.7.13.3" evidence="2"/>
<dbReference type="GO" id="GO:0000155">
    <property type="term" value="F:phosphorelay sensor kinase activity"/>
    <property type="evidence" value="ECO:0007669"/>
    <property type="project" value="InterPro"/>
</dbReference>
<keyword evidence="7" id="KW-0067">ATP-binding</keyword>
<dbReference type="GO" id="GO:0016020">
    <property type="term" value="C:membrane"/>
    <property type="evidence" value="ECO:0007669"/>
    <property type="project" value="InterPro"/>
</dbReference>
<dbReference type="PANTHER" id="PTHR24421">
    <property type="entry name" value="NITRATE/NITRITE SENSOR PROTEIN NARX-RELATED"/>
    <property type="match status" value="1"/>
</dbReference>
<evidence type="ECO:0000256" key="1">
    <source>
        <dbReference type="ARBA" id="ARBA00000085"/>
    </source>
</evidence>
<evidence type="ECO:0000259" key="11">
    <source>
        <dbReference type="PROSITE" id="PS50112"/>
    </source>
</evidence>
<feature type="domain" description="PAS" evidence="11">
    <location>
        <begin position="18"/>
        <end position="89"/>
    </location>
</feature>
<protein>
    <recommendedName>
        <fullName evidence="2">histidine kinase</fullName>
        <ecNumber evidence="2">2.7.13.3</ecNumber>
    </recommendedName>
</protein>
<dbReference type="Proteomes" id="UP000320913">
    <property type="component" value="Unassembled WGS sequence"/>
</dbReference>
<dbReference type="InterPro" id="IPR013767">
    <property type="entry name" value="PAS_fold"/>
</dbReference>
<dbReference type="InterPro" id="IPR035965">
    <property type="entry name" value="PAS-like_dom_sf"/>
</dbReference>
<dbReference type="InterPro" id="IPR011712">
    <property type="entry name" value="Sig_transdc_His_kin_sub3_dim/P"/>
</dbReference>
<keyword evidence="8" id="KW-0902">Two-component regulatory system</keyword>
<sequence>MPLQWKFLSPPPKPKSGAEEQFRTIFARYPHASWVLDRATLRVLAVNEAAALQFGYSAKALLGVSYLDLLTPEDAVSMQRTLNQRTNSRGPAHWRMRTNNGEVIHVEVSWRPVPFNRVPALLLVIESTRQSMRRLERETDEGRERLEALSKRLVEIQEAERAEIARELHDEIGQLLTGLKLMMTLPGTLADAGNGNGTRAAGTPEMIKIVSELIGRVRDLSMDLRPPMLDEIGVVAALQWHFERYTRRTGIKVSFDHPASNPRFPASLEIAAFRIIQEALTNTARHAGVDHVLVELRADPEYLRLRIEDLGHGFNPDLEPAGRSAGLTGMKERALLIGGQVTIESARDAGTRIFVVLPLRGTGSTWN</sequence>
<dbReference type="Pfam" id="PF00989">
    <property type="entry name" value="PAS"/>
    <property type="match status" value="1"/>
</dbReference>
<comment type="caution">
    <text evidence="12">The sequence shown here is derived from an EMBL/GenBank/DDBJ whole genome shotgun (WGS) entry which is preliminary data.</text>
</comment>
<evidence type="ECO:0000256" key="6">
    <source>
        <dbReference type="ARBA" id="ARBA00022777"/>
    </source>
</evidence>
<dbReference type="Gene3D" id="3.30.450.20">
    <property type="entry name" value="PAS domain"/>
    <property type="match status" value="1"/>
</dbReference>
<dbReference type="InterPro" id="IPR003594">
    <property type="entry name" value="HATPase_dom"/>
</dbReference>
<dbReference type="PROSITE" id="PS50112">
    <property type="entry name" value="PAS"/>
    <property type="match status" value="1"/>
</dbReference>
<proteinExistence type="predicted"/>
<feature type="domain" description="Histidine kinase" evidence="10">
    <location>
        <begin position="163"/>
        <end position="361"/>
    </location>
</feature>
<dbReference type="Pfam" id="PF07730">
    <property type="entry name" value="HisKA_3"/>
    <property type="match status" value="1"/>
</dbReference>
<dbReference type="PANTHER" id="PTHR24421:SF10">
    <property type="entry name" value="NITRATE_NITRITE SENSOR PROTEIN NARQ"/>
    <property type="match status" value="1"/>
</dbReference>
<gene>
    <name evidence="12" type="ORF">E6K75_07365</name>
</gene>
<evidence type="ECO:0000259" key="10">
    <source>
        <dbReference type="PROSITE" id="PS50109"/>
    </source>
</evidence>
<dbReference type="Pfam" id="PF02518">
    <property type="entry name" value="HATPase_c"/>
    <property type="match status" value="1"/>
</dbReference>
<evidence type="ECO:0000313" key="13">
    <source>
        <dbReference type="Proteomes" id="UP000320913"/>
    </source>
</evidence>
<reference evidence="12 13" key="1">
    <citation type="journal article" date="2019" name="Nat. Microbiol.">
        <title>Mediterranean grassland soil C-N compound turnover is dependent on rainfall and depth, and is mediated by genomically divergent microorganisms.</title>
        <authorList>
            <person name="Diamond S."/>
            <person name="Andeer P.F."/>
            <person name="Li Z."/>
            <person name="Crits-Christoph A."/>
            <person name="Burstein D."/>
            <person name="Anantharaman K."/>
            <person name="Lane K.R."/>
            <person name="Thomas B.C."/>
            <person name="Pan C."/>
            <person name="Northen T.R."/>
            <person name="Banfield J.F."/>
        </authorList>
    </citation>
    <scope>NUCLEOTIDE SEQUENCE [LARGE SCALE GENOMIC DNA]</scope>
    <source>
        <strain evidence="12">WS_5</strain>
    </source>
</reference>
<dbReference type="Gene3D" id="3.30.565.10">
    <property type="entry name" value="Histidine kinase-like ATPase, C-terminal domain"/>
    <property type="match status" value="1"/>
</dbReference>
<dbReference type="CDD" id="cd00130">
    <property type="entry name" value="PAS"/>
    <property type="match status" value="1"/>
</dbReference>
<evidence type="ECO:0000256" key="9">
    <source>
        <dbReference type="SAM" id="Coils"/>
    </source>
</evidence>
<dbReference type="Gene3D" id="1.20.5.1930">
    <property type="match status" value="1"/>
</dbReference>
<evidence type="ECO:0000256" key="7">
    <source>
        <dbReference type="ARBA" id="ARBA00022840"/>
    </source>
</evidence>
<keyword evidence="5" id="KW-0547">Nucleotide-binding</keyword>
<feature type="coiled-coil region" evidence="9">
    <location>
        <begin position="125"/>
        <end position="159"/>
    </location>
</feature>
<comment type="catalytic activity">
    <reaction evidence="1">
        <text>ATP + protein L-histidine = ADP + protein N-phospho-L-histidine.</text>
        <dbReference type="EC" id="2.7.13.3"/>
    </reaction>
</comment>
<dbReference type="SMART" id="SM00091">
    <property type="entry name" value="PAS"/>
    <property type="match status" value="1"/>
</dbReference>
<dbReference type="SMART" id="SM00387">
    <property type="entry name" value="HATPase_c"/>
    <property type="match status" value="1"/>
</dbReference>
<evidence type="ECO:0000313" key="12">
    <source>
        <dbReference type="EMBL" id="TMQ57142.1"/>
    </source>
</evidence>
<evidence type="ECO:0000256" key="3">
    <source>
        <dbReference type="ARBA" id="ARBA00022553"/>
    </source>
</evidence>
<dbReference type="InterPro" id="IPR050482">
    <property type="entry name" value="Sensor_HK_TwoCompSys"/>
</dbReference>
<dbReference type="InterPro" id="IPR036890">
    <property type="entry name" value="HATPase_C_sf"/>
</dbReference>
<dbReference type="CDD" id="cd16917">
    <property type="entry name" value="HATPase_UhpB-NarQ-NarX-like"/>
    <property type="match status" value="1"/>
</dbReference>
<evidence type="ECO:0000256" key="4">
    <source>
        <dbReference type="ARBA" id="ARBA00022679"/>
    </source>
</evidence>
<evidence type="ECO:0000256" key="8">
    <source>
        <dbReference type="ARBA" id="ARBA00023012"/>
    </source>
</evidence>
<dbReference type="InterPro" id="IPR000014">
    <property type="entry name" value="PAS"/>
</dbReference>
<name>A0A538T0J7_UNCEI</name>
<organism evidence="12 13">
    <name type="scientific">Eiseniibacteriota bacterium</name>
    <dbReference type="NCBI Taxonomy" id="2212470"/>
    <lineage>
        <taxon>Bacteria</taxon>
        <taxon>Candidatus Eiseniibacteriota</taxon>
    </lineage>
</organism>
<keyword evidence="3" id="KW-0597">Phosphoprotein</keyword>
<evidence type="ECO:0000256" key="5">
    <source>
        <dbReference type="ARBA" id="ARBA00022741"/>
    </source>
</evidence>
<dbReference type="GO" id="GO:0046983">
    <property type="term" value="F:protein dimerization activity"/>
    <property type="evidence" value="ECO:0007669"/>
    <property type="project" value="InterPro"/>
</dbReference>
<dbReference type="NCBIfam" id="TIGR00229">
    <property type="entry name" value="sensory_box"/>
    <property type="match status" value="1"/>
</dbReference>
<dbReference type="SUPFAM" id="SSF55874">
    <property type="entry name" value="ATPase domain of HSP90 chaperone/DNA topoisomerase II/histidine kinase"/>
    <property type="match status" value="1"/>
</dbReference>
<evidence type="ECO:0000256" key="2">
    <source>
        <dbReference type="ARBA" id="ARBA00012438"/>
    </source>
</evidence>
<dbReference type="GO" id="GO:0006355">
    <property type="term" value="P:regulation of DNA-templated transcription"/>
    <property type="evidence" value="ECO:0007669"/>
    <property type="project" value="InterPro"/>
</dbReference>
<dbReference type="InterPro" id="IPR005467">
    <property type="entry name" value="His_kinase_dom"/>
</dbReference>
<accession>A0A538T0J7</accession>
<keyword evidence="6" id="KW-0418">Kinase</keyword>